<evidence type="ECO:0000313" key="2">
    <source>
        <dbReference type="Proteomes" id="UP001319200"/>
    </source>
</evidence>
<dbReference type="AlphaFoldDB" id="A0AAP2DRB9"/>
<name>A0AAP2DRB9_9BACT</name>
<evidence type="ECO:0000313" key="1">
    <source>
        <dbReference type="EMBL" id="MBT1700099.1"/>
    </source>
</evidence>
<sequence length="229" mass="26544">MKHFYKYLAFALLAVSCDKDEFRPPDIGLNYFPLRTGYYQTYNVNETVYSEVAAPENRVYQLRVEVTDSFPNTGEAGYTYVVHRSKRASENVAWQDLDTWQVRENDRELVVTEGNRPFVKLTFPVRKGNAWNGNKFNNLDADEYEIQALDESFTAGGTTFEQALVVNQENNEDLIVYQDKREEVYARNVGLIYKQTTQLRYCTSDDCLGQQKIKSGIIYKQEIIAYGVR</sequence>
<dbReference type="EMBL" id="JAHESF010000034">
    <property type="protein sequence ID" value="MBT1700099.1"/>
    <property type="molecule type" value="Genomic_DNA"/>
</dbReference>
<keyword evidence="2" id="KW-1185">Reference proteome</keyword>
<dbReference type="RefSeq" id="WP_254168459.1">
    <property type="nucleotide sequence ID" value="NZ_JAHESF010000034.1"/>
</dbReference>
<dbReference type="PROSITE" id="PS51257">
    <property type="entry name" value="PROKAR_LIPOPROTEIN"/>
    <property type="match status" value="1"/>
</dbReference>
<accession>A0AAP2DRB9</accession>
<gene>
    <name evidence="1" type="ORF">KK083_24640</name>
</gene>
<organism evidence="1 2">
    <name type="scientific">Chryseosolibacter histidini</name>
    <dbReference type="NCBI Taxonomy" id="2782349"/>
    <lineage>
        <taxon>Bacteria</taxon>
        <taxon>Pseudomonadati</taxon>
        <taxon>Bacteroidota</taxon>
        <taxon>Cytophagia</taxon>
        <taxon>Cytophagales</taxon>
        <taxon>Chryseotaleaceae</taxon>
        <taxon>Chryseosolibacter</taxon>
    </lineage>
</organism>
<protein>
    <submittedName>
        <fullName evidence="1">Uncharacterized protein</fullName>
    </submittedName>
</protein>
<reference evidence="1 2" key="1">
    <citation type="submission" date="2021-05" db="EMBL/GenBank/DDBJ databases">
        <title>A Polyphasic approach of four new species of the genus Ohtaekwangia: Ohtaekwangia histidinii sp. nov., Ohtaekwangia cretensis sp. nov., Ohtaekwangia indiensis sp. nov., Ohtaekwangia reichenbachii sp. nov. from diverse environment.</title>
        <authorList>
            <person name="Octaviana S."/>
        </authorList>
    </citation>
    <scope>NUCLEOTIDE SEQUENCE [LARGE SCALE GENOMIC DNA]</scope>
    <source>
        <strain evidence="1 2">PWU4</strain>
    </source>
</reference>
<dbReference type="Proteomes" id="UP001319200">
    <property type="component" value="Unassembled WGS sequence"/>
</dbReference>
<comment type="caution">
    <text evidence="1">The sequence shown here is derived from an EMBL/GenBank/DDBJ whole genome shotgun (WGS) entry which is preliminary data.</text>
</comment>
<proteinExistence type="predicted"/>